<dbReference type="GO" id="GO:0033072">
    <property type="term" value="P:vancomycin biosynthetic process"/>
    <property type="evidence" value="ECO:0007669"/>
    <property type="project" value="UniProtKB-ARBA"/>
</dbReference>
<organism evidence="3 4">
    <name type="scientific">Paenibacillus sambharensis</name>
    <dbReference type="NCBI Taxonomy" id="1803190"/>
    <lineage>
        <taxon>Bacteria</taxon>
        <taxon>Bacillati</taxon>
        <taxon>Bacillota</taxon>
        <taxon>Bacilli</taxon>
        <taxon>Bacillales</taxon>
        <taxon>Paenibacillaceae</taxon>
        <taxon>Paenibacillus</taxon>
    </lineage>
</organism>
<dbReference type="InterPro" id="IPR010610">
    <property type="entry name" value="EryCIII-like_C"/>
</dbReference>
<sequence length="399" mass="44192">MVANIVIVSQRLLGHVIPILGVGAELVKRGHSVRMLGHAMNKELVVEAGLQFSPIGWDKVPNLYMEYMLNDLLRALERSPDLIIADSAQCAPAYAAELLGIPWVSFQTTVPLPDEHLPGGAAANERMRQKYGEQLNAIRSKHGLPPLEHPIRTRGDFAGLSPFLHLLMVLPELAGSPEAYPPSFCLVGGSSADWRPGLPELKFHTTDRLRLVVSTSSVPRIEYREVMNRYVEAAIDVYGRERPEEAEVWICETEPYQAAEPLPAAVHWTSQHPVHHVLLPEAHAAIVHGGCGTLQQCIRFGVPMVIIPLGADHPVLAKRCEELGVAVVCPPDRIDGNELKEKVGTLLTGGYRDRAEMLARKVSRYTPNETSADGVEMVLENKCYHKDEGWIDADRNRFF</sequence>
<dbReference type="GO" id="GO:0008194">
    <property type="term" value="F:UDP-glycosyltransferase activity"/>
    <property type="evidence" value="ECO:0007669"/>
    <property type="project" value="InterPro"/>
</dbReference>
<feature type="domain" description="Glycosyltransferase family 28 N-terminal" evidence="1">
    <location>
        <begin position="14"/>
        <end position="75"/>
    </location>
</feature>
<name>A0A2W1LQM5_9BACL</name>
<dbReference type="PANTHER" id="PTHR48050:SF13">
    <property type="entry name" value="STEROL 3-BETA-GLUCOSYLTRANSFERASE UGT80A2"/>
    <property type="match status" value="1"/>
</dbReference>
<evidence type="ECO:0000313" key="3">
    <source>
        <dbReference type="EMBL" id="PZD96814.1"/>
    </source>
</evidence>
<dbReference type="InterPro" id="IPR050426">
    <property type="entry name" value="Glycosyltransferase_28"/>
</dbReference>
<dbReference type="PANTHER" id="PTHR48050">
    <property type="entry name" value="STEROL 3-BETA-GLUCOSYLTRANSFERASE"/>
    <property type="match status" value="1"/>
</dbReference>
<dbReference type="Pfam" id="PF06722">
    <property type="entry name" value="EryCIII-like_C"/>
    <property type="match status" value="1"/>
</dbReference>
<evidence type="ECO:0000259" key="2">
    <source>
        <dbReference type="Pfam" id="PF06722"/>
    </source>
</evidence>
<dbReference type="Gene3D" id="3.40.50.2000">
    <property type="entry name" value="Glycogen Phosphorylase B"/>
    <property type="match status" value="2"/>
</dbReference>
<dbReference type="InterPro" id="IPR004276">
    <property type="entry name" value="GlycoTrans_28_N"/>
</dbReference>
<evidence type="ECO:0000313" key="4">
    <source>
        <dbReference type="Proteomes" id="UP000249522"/>
    </source>
</evidence>
<proteinExistence type="predicted"/>
<dbReference type="SUPFAM" id="SSF53756">
    <property type="entry name" value="UDP-Glycosyltransferase/glycogen phosphorylase"/>
    <property type="match status" value="1"/>
</dbReference>
<accession>A0A2W1LQM5</accession>
<keyword evidence="3" id="KW-0808">Transferase</keyword>
<dbReference type="GO" id="GO:0005975">
    <property type="term" value="P:carbohydrate metabolic process"/>
    <property type="evidence" value="ECO:0007669"/>
    <property type="project" value="InterPro"/>
</dbReference>
<keyword evidence="4" id="KW-1185">Reference proteome</keyword>
<feature type="domain" description="Erythromycin biosynthesis protein CIII-like C-terminal" evidence="2">
    <location>
        <begin position="258"/>
        <end position="376"/>
    </location>
</feature>
<dbReference type="CDD" id="cd03784">
    <property type="entry name" value="GT1_Gtf-like"/>
    <property type="match status" value="1"/>
</dbReference>
<gene>
    <name evidence="3" type="ORF">DNH61_06345</name>
</gene>
<reference evidence="3 4" key="1">
    <citation type="submission" date="2018-06" db="EMBL/GenBank/DDBJ databases">
        <title>Paenibacillus imtechensis sp. nov.</title>
        <authorList>
            <person name="Pinnaka A.K."/>
            <person name="Singh H."/>
            <person name="Kaur M."/>
        </authorList>
    </citation>
    <scope>NUCLEOTIDE SEQUENCE [LARGE SCALE GENOMIC DNA]</scope>
    <source>
        <strain evidence="3 4">SMB1</strain>
    </source>
</reference>
<dbReference type="EMBL" id="QKRB01000036">
    <property type="protein sequence ID" value="PZD96814.1"/>
    <property type="molecule type" value="Genomic_DNA"/>
</dbReference>
<protein>
    <submittedName>
        <fullName evidence="3">Glycosyltransferase</fullName>
    </submittedName>
</protein>
<dbReference type="Proteomes" id="UP000249522">
    <property type="component" value="Unassembled WGS sequence"/>
</dbReference>
<evidence type="ECO:0000259" key="1">
    <source>
        <dbReference type="Pfam" id="PF03033"/>
    </source>
</evidence>
<comment type="caution">
    <text evidence="3">The sequence shown here is derived from an EMBL/GenBank/DDBJ whole genome shotgun (WGS) entry which is preliminary data.</text>
</comment>
<dbReference type="GO" id="GO:0016758">
    <property type="term" value="F:hexosyltransferase activity"/>
    <property type="evidence" value="ECO:0007669"/>
    <property type="project" value="InterPro"/>
</dbReference>
<dbReference type="InterPro" id="IPR002213">
    <property type="entry name" value="UDP_glucos_trans"/>
</dbReference>
<dbReference type="AlphaFoldDB" id="A0A2W1LQM5"/>
<dbReference type="Pfam" id="PF03033">
    <property type="entry name" value="Glyco_transf_28"/>
    <property type="match status" value="1"/>
</dbReference>